<evidence type="ECO:0000313" key="10">
    <source>
        <dbReference type="EMBL" id="SFF17135.1"/>
    </source>
</evidence>
<name>A0A1I2GHS5_9BACL</name>
<feature type="binding site" description="in other chain" evidence="8">
    <location>
        <begin position="138"/>
        <end position="140"/>
    </location>
    <ligand>
        <name>FMN</name>
        <dbReference type="ChEBI" id="CHEBI:58210"/>
        <note>ligand shared between dimeric partners</note>
    </ligand>
</feature>
<evidence type="ECO:0000256" key="8">
    <source>
        <dbReference type="PIRSR" id="PIRSR000232-1"/>
    </source>
</evidence>
<dbReference type="PANTHER" id="PTHR43821:SF1">
    <property type="entry name" value="NAD(P)H NITROREDUCTASE YDJA-RELATED"/>
    <property type="match status" value="1"/>
</dbReference>
<dbReference type="AlphaFoldDB" id="A0A1I2GHS5"/>
<evidence type="ECO:0000256" key="2">
    <source>
        <dbReference type="ARBA" id="ARBA00022630"/>
    </source>
</evidence>
<organism evidence="10 11">
    <name type="scientific">Paenibacillus algorifonticola</name>
    <dbReference type="NCBI Taxonomy" id="684063"/>
    <lineage>
        <taxon>Bacteria</taxon>
        <taxon>Bacillati</taxon>
        <taxon>Bacillota</taxon>
        <taxon>Bacilli</taxon>
        <taxon>Bacillales</taxon>
        <taxon>Paenibacillaceae</taxon>
        <taxon>Paenibacillus</taxon>
    </lineage>
</organism>
<dbReference type="InterPro" id="IPR026021">
    <property type="entry name" value="YdjA-like"/>
</dbReference>
<dbReference type="Gene3D" id="3.40.109.10">
    <property type="entry name" value="NADH Oxidase"/>
    <property type="match status" value="1"/>
</dbReference>
<dbReference type="Pfam" id="PF00881">
    <property type="entry name" value="Nitroreductase"/>
    <property type="match status" value="1"/>
</dbReference>
<evidence type="ECO:0000256" key="5">
    <source>
        <dbReference type="ARBA" id="ARBA00023002"/>
    </source>
</evidence>
<evidence type="ECO:0000256" key="4">
    <source>
        <dbReference type="ARBA" id="ARBA00022857"/>
    </source>
</evidence>
<evidence type="ECO:0000256" key="7">
    <source>
        <dbReference type="PIRNR" id="PIRNR000232"/>
    </source>
</evidence>
<gene>
    <name evidence="10" type="ORF">SAMN04487969_11679</name>
</gene>
<dbReference type="EC" id="1.-.-.-" evidence="7"/>
<sequence length="193" mass="22185">MHTDHSALPNTVSRIIKERRTVRVFKEDAVSIETLTELLDVAVWAPNHNLREPWRFIVYEGEGRKTFADAMLSTYTPEELAKYGEHRMKEYMNTPLHLLVVLKEDPRQKQWDEDFSAVCCLIQNLQLAAWEQGIGMVWKSNPYMYNPKFRDASGVGVQPGEKIVAVLHIGYPRIIPNAAPRTPARELLTIVNK</sequence>
<keyword evidence="4 7" id="KW-0521">NADP</keyword>
<dbReference type="CDD" id="cd02135">
    <property type="entry name" value="YdjA-like"/>
    <property type="match status" value="1"/>
</dbReference>
<evidence type="ECO:0000256" key="3">
    <source>
        <dbReference type="ARBA" id="ARBA00022643"/>
    </source>
</evidence>
<dbReference type="OrthoDB" id="9804207at2"/>
<feature type="binding site" description="in other chain" evidence="8">
    <location>
        <begin position="19"/>
        <end position="21"/>
    </location>
    <ligand>
        <name>FMN</name>
        <dbReference type="ChEBI" id="CHEBI:58210"/>
        <note>ligand shared between dimeric partners</note>
    </ligand>
</feature>
<dbReference type="RefSeq" id="WP_046233332.1">
    <property type="nucleotide sequence ID" value="NZ_FONN01000016.1"/>
</dbReference>
<feature type="domain" description="Nitroreductase" evidence="9">
    <location>
        <begin position="16"/>
        <end position="171"/>
    </location>
</feature>
<dbReference type="GO" id="GO:0016491">
    <property type="term" value="F:oxidoreductase activity"/>
    <property type="evidence" value="ECO:0007669"/>
    <property type="project" value="UniProtKB-UniRule"/>
</dbReference>
<dbReference type="Proteomes" id="UP000183410">
    <property type="component" value="Unassembled WGS sequence"/>
</dbReference>
<dbReference type="SUPFAM" id="SSF55469">
    <property type="entry name" value="FMN-dependent nitroreductase-like"/>
    <property type="match status" value="1"/>
</dbReference>
<feature type="binding site" evidence="8">
    <location>
        <position position="48"/>
    </location>
    <ligand>
        <name>FMN</name>
        <dbReference type="ChEBI" id="CHEBI:58210"/>
        <note>ligand shared between dimeric partners</note>
    </ligand>
</feature>
<comment type="similarity">
    <text evidence="1 7">Belongs to the nitroreductase family.</text>
</comment>
<protein>
    <recommendedName>
        <fullName evidence="7">Putative NAD(P)H nitroreductase</fullName>
        <ecNumber evidence="7">1.-.-.-</ecNumber>
    </recommendedName>
</protein>
<dbReference type="InterPro" id="IPR029479">
    <property type="entry name" value="Nitroreductase"/>
</dbReference>
<comment type="cofactor">
    <cofactor evidence="8">
        <name>FMN</name>
        <dbReference type="ChEBI" id="CHEBI:58210"/>
    </cofactor>
    <text evidence="8">Binds 1 FMN per subunit.</text>
</comment>
<dbReference type="InterPro" id="IPR052530">
    <property type="entry name" value="NAD(P)H_nitroreductase"/>
</dbReference>
<keyword evidence="3 7" id="KW-0288">FMN</keyword>
<keyword evidence="6 7" id="KW-0520">NAD</keyword>
<evidence type="ECO:0000313" key="11">
    <source>
        <dbReference type="Proteomes" id="UP000183410"/>
    </source>
</evidence>
<keyword evidence="5 7" id="KW-0560">Oxidoreductase</keyword>
<keyword evidence="11" id="KW-1185">Reference proteome</keyword>
<evidence type="ECO:0000256" key="1">
    <source>
        <dbReference type="ARBA" id="ARBA00007118"/>
    </source>
</evidence>
<evidence type="ECO:0000259" key="9">
    <source>
        <dbReference type="Pfam" id="PF00881"/>
    </source>
</evidence>
<dbReference type="PIRSF" id="PIRSF000232">
    <property type="entry name" value="YdjA"/>
    <property type="match status" value="1"/>
</dbReference>
<keyword evidence="2 7" id="KW-0285">Flavoprotein</keyword>
<accession>A0A1I2GHS5</accession>
<dbReference type="PANTHER" id="PTHR43821">
    <property type="entry name" value="NAD(P)H NITROREDUCTASE YDJA-RELATED"/>
    <property type="match status" value="1"/>
</dbReference>
<proteinExistence type="inferred from homology"/>
<dbReference type="EMBL" id="FONN01000016">
    <property type="protein sequence ID" value="SFF17135.1"/>
    <property type="molecule type" value="Genomic_DNA"/>
</dbReference>
<evidence type="ECO:0000256" key="6">
    <source>
        <dbReference type="ARBA" id="ARBA00023027"/>
    </source>
</evidence>
<reference evidence="11" key="1">
    <citation type="submission" date="2016-10" db="EMBL/GenBank/DDBJ databases">
        <authorList>
            <person name="Varghese N."/>
            <person name="Submissions S."/>
        </authorList>
    </citation>
    <scope>NUCLEOTIDE SEQUENCE [LARGE SCALE GENOMIC DNA]</scope>
    <source>
        <strain evidence="11">CGMCC 1.10223</strain>
    </source>
</reference>
<dbReference type="InterPro" id="IPR000415">
    <property type="entry name" value="Nitroreductase-like"/>
</dbReference>